<name>A0ABR8DYM9_9NOSO</name>
<reference evidence="2 3" key="1">
    <citation type="journal article" date="2020" name="ISME J.">
        <title>Comparative genomics reveals insights into cyanobacterial evolution and habitat adaptation.</title>
        <authorList>
            <person name="Chen M.Y."/>
            <person name="Teng W.K."/>
            <person name="Zhao L."/>
            <person name="Hu C.X."/>
            <person name="Zhou Y.K."/>
            <person name="Han B.P."/>
            <person name="Song L.R."/>
            <person name="Shu W.S."/>
        </authorList>
    </citation>
    <scope>NUCLEOTIDE SEQUENCE [LARGE SCALE GENOMIC DNA]</scope>
    <source>
        <strain evidence="2 3">FACHB-838</strain>
    </source>
</reference>
<accession>A0ABR8DYM9</accession>
<proteinExistence type="predicted"/>
<protein>
    <submittedName>
        <fullName evidence="2">Uncharacterized protein</fullName>
    </submittedName>
</protein>
<feature type="coiled-coil region" evidence="1">
    <location>
        <begin position="38"/>
        <end position="66"/>
    </location>
</feature>
<evidence type="ECO:0000313" key="3">
    <source>
        <dbReference type="Proteomes" id="UP000623440"/>
    </source>
</evidence>
<keyword evidence="3" id="KW-1185">Reference proteome</keyword>
<comment type="caution">
    <text evidence="2">The sequence shown here is derived from an EMBL/GenBank/DDBJ whole genome shotgun (WGS) entry which is preliminary data.</text>
</comment>
<dbReference type="Proteomes" id="UP000623440">
    <property type="component" value="Unassembled WGS sequence"/>
</dbReference>
<gene>
    <name evidence="2" type="ORF">H6G97_34310</name>
</gene>
<organism evidence="2 3">
    <name type="scientific">Nostoc flagelliforme FACHB-838</name>
    <dbReference type="NCBI Taxonomy" id="2692904"/>
    <lineage>
        <taxon>Bacteria</taxon>
        <taxon>Bacillati</taxon>
        <taxon>Cyanobacteriota</taxon>
        <taxon>Cyanophyceae</taxon>
        <taxon>Nostocales</taxon>
        <taxon>Nostocaceae</taxon>
        <taxon>Nostoc</taxon>
    </lineage>
</organism>
<evidence type="ECO:0000313" key="2">
    <source>
        <dbReference type="EMBL" id="MBD2534323.1"/>
    </source>
</evidence>
<dbReference type="EMBL" id="JACJSI010000152">
    <property type="protein sequence ID" value="MBD2534323.1"/>
    <property type="molecule type" value="Genomic_DNA"/>
</dbReference>
<sequence>MMAGTEQGKVVRKYFLECERIAKASNILQPAMTQIQILAALAQQMAEQEQRLLEQERRQNEVLARLKAVEVEQDRFNSPCGHKYSVMGFAKLRGLEISLSQAGSKGKKASALCRKQGVEVEQIHDPRFGYVGLYPESILDQVFSSNSKDKAIARH</sequence>
<evidence type="ECO:0000256" key="1">
    <source>
        <dbReference type="SAM" id="Coils"/>
    </source>
</evidence>
<keyword evidence="1" id="KW-0175">Coiled coil</keyword>